<dbReference type="SUPFAM" id="SSF55186">
    <property type="entry name" value="ThrRS/AlaRS common domain"/>
    <property type="match status" value="1"/>
</dbReference>
<protein>
    <recommendedName>
        <fullName evidence="14">Threonine--tRNA ligase</fullName>
        <ecNumber evidence="14">6.1.1.3</ecNumber>
    </recommendedName>
    <alternativeName>
        <fullName evidence="14">Threonyl-tRNA synthetase</fullName>
        <shortName evidence="14">ThrRS</shortName>
    </alternativeName>
</protein>
<evidence type="ECO:0000256" key="2">
    <source>
        <dbReference type="ARBA" id="ARBA00008226"/>
    </source>
</evidence>
<gene>
    <name evidence="14 16" type="primary">thrS</name>
    <name evidence="16" type="ORF">SOO65_06090</name>
</gene>
<evidence type="ECO:0000259" key="15">
    <source>
        <dbReference type="PROSITE" id="PS50862"/>
    </source>
</evidence>
<dbReference type="FunFam" id="3.40.50.800:FF:000001">
    <property type="entry name" value="Threonine--tRNA ligase"/>
    <property type="match status" value="1"/>
</dbReference>
<dbReference type="FunFam" id="3.30.930.10:FF:000019">
    <property type="entry name" value="Threonine--tRNA ligase"/>
    <property type="match status" value="1"/>
</dbReference>
<dbReference type="CDD" id="cd00771">
    <property type="entry name" value="ThrRS_core"/>
    <property type="match status" value="1"/>
</dbReference>
<evidence type="ECO:0000256" key="11">
    <source>
        <dbReference type="ARBA" id="ARBA00022917"/>
    </source>
</evidence>
<reference evidence="16 17" key="1">
    <citation type="submission" date="2023-11" db="EMBL/GenBank/DDBJ databases">
        <title>Peredibacter starrii A3.12.</title>
        <authorList>
            <person name="Mitchell R.J."/>
        </authorList>
    </citation>
    <scope>NUCLEOTIDE SEQUENCE [LARGE SCALE GENOMIC DNA]</scope>
    <source>
        <strain evidence="16 17">A3.12</strain>
    </source>
</reference>
<evidence type="ECO:0000256" key="8">
    <source>
        <dbReference type="ARBA" id="ARBA00022833"/>
    </source>
</evidence>
<dbReference type="InterPro" id="IPR002314">
    <property type="entry name" value="aa-tRNA-synt_IIb"/>
</dbReference>
<dbReference type="GO" id="GO:0046872">
    <property type="term" value="F:metal ion binding"/>
    <property type="evidence" value="ECO:0007669"/>
    <property type="project" value="UniProtKB-KW"/>
</dbReference>
<dbReference type="Pfam" id="PF03129">
    <property type="entry name" value="HGTP_anticodon"/>
    <property type="match status" value="1"/>
</dbReference>
<keyword evidence="4 14" id="KW-0820">tRNA-binding</keyword>
<dbReference type="EC" id="6.1.1.3" evidence="14"/>
<dbReference type="HAMAP" id="MF_00184">
    <property type="entry name" value="Thr_tRNA_synth"/>
    <property type="match status" value="1"/>
</dbReference>
<dbReference type="InterPro" id="IPR006195">
    <property type="entry name" value="aa-tRNA-synth_II"/>
</dbReference>
<dbReference type="EMBL" id="CP139487">
    <property type="protein sequence ID" value="WPU66312.1"/>
    <property type="molecule type" value="Genomic_DNA"/>
</dbReference>
<dbReference type="Gene3D" id="3.30.54.20">
    <property type="match status" value="1"/>
</dbReference>
<dbReference type="GO" id="GO:0005737">
    <property type="term" value="C:cytoplasm"/>
    <property type="evidence" value="ECO:0007669"/>
    <property type="project" value="UniProtKB-SubCell"/>
</dbReference>
<evidence type="ECO:0000256" key="3">
    <source>
        <dbReference type="ARBA" id="ARBA00022490"/>
    </source>
</evidence>
<dbReference type="InterPro" id="IPR047246">
    <property type="entry name" value="ThrRS_anticodon"/>
</dbReference>
<dbReference type="InterPro" id="IPR012947">
    <property type="entry name" value="tRNA_SAD"/>
</dbReference>
<evidence type="ECO:0000256" key="1">
    <source>
        <dbReference type="ARBA" id="ARBA00004496"/>
    </source>
</evidence>
<dbReference type="PRINTS" id="PR01047">
    <property type="entry name" value="TRNASYNTHTHR"/>
</dbReference>
<feature type="region of interest" description="Catalytic" evidence="14">
    <location>
        <begin position="184"/>
        <end position="475"/>
    </location>
</feature>
<accession>A0AAX4HSY0</accession>
<comment type="subcellular location">
    <subcellularLocation>
        <location evidence="1 14">Cytoplasm</location>
    </subcellularLocation>
</comment>
<dbReference type="InterPro" id="IPR033728">
    <property type="entry name" value="ThrRS_core"/>
</dbReference>
<dbReference type="GO" id="GO:0004829">
    <property type="term" value="F:threonine-tRNA ligase activity"/>
    <property type="evidence" value="ECO:0007669"/>
    <property type="project" value="UniProtKB-UniRule"/>
</dbReference>
<evidence type="ECO:0000256" key="9">
    <source>
        <dbReference type="ARBA" id="ARBA00022840"/>
    </source>
</evidence>
<keyword evidence="9 14" id="KW-0067">ATP-binding</keyword>
<dbReference type="PANTHER" id="PTHR11451:SF44">
    <property type="entry name" value="THREONINE--TRNA LIGASE, CHLOROPLASTIC_MITOCHONDRIAL 2"/>
    <property type="match status" value="1"/>
</dbReference>
<comment type="similarity">
    <text evidence="2 14">Belongs to the class-II aminoacyl-tRNA synthetase family.</text>
</comment>
<keyword evidence="6 14" id="KW-0479">Metal-binding</keyword>
<dbReference type="Gene3D" id="3.40.50.800">
    <property type="entry name" value="Anticodon-binding domain"/>
    <property type="match status" value="1"/>
</dbReference>
<feature type="binding site" evidence="14">
    <location>
        <position position="452"/>
    </location>
    <ligand>
        <name>Zn(2+)</name>
        <dbReference type="ChEBI" id="CHEBI:29105"/>
        <note>catalytic</note>
    </ligand>
</feature>
<comment type="subunit">
    <text evidence="14">Homodimer.</text>
</comment>
<dbReference type="SUPFAM" id="SSF55681">
    <property type="entry name" value="Class II aaRS and biotin synthetases"/>
    <property type="match status" value="1"/>
</dbReference>
<dbReference type="AlphaFoldDB" id="A0AAX4HSY0"/>
<comment type="catalytic activity">
    <reaction evidence="13 14">
        <text>tRNA(Thr) + L-threonine + ATP = L-threonyl-tRNA(Thr) + AMP + diphosphate + H(+)</text>
        <dbReference type="Rhea" id="RHEA:24624"/>
        <dbReference type="Rhea" id="RHEA-COMP:9670"/>
        <dbReference type="Rhea" id="RHEA-COMP:9704"/>
        <dbReference type="ChEBI" id="CHEBI:15378"/>
        <dbReference type="ChEBI" id="CHEBI:30616"/>
        <dbReference type="ChEBI" id="CHEBI:33019"/>
        <dbReference type="ChEBI" id="CHEBI:57926"/>
        <dbReference type="ChEBI" id="CHEBI:78442"/>
        <dbReference type="ChEBI" id="CHEBI:78534"/>
        <dbReference type="ChEBI" id="CHEBI:456215"/>
        <dbReference type="EC" id="6.1.1.3"/>
    </reaction>
</comment>
<dbReference type="SUPFAM" id="SSF52954">
    <property type="entry name" value="Class II aaRS ABD-related"/>
    <property type="match status" value="1"/>
</dbReference>
<evidence type="ECO:0000256" key="10">
    <source>
        <dbReference type="ARBA" id="ARBA00022884"/>
    </source>
</evidence>
<dbReference type="InterPro" id="IPR018163">
    <property type="entry name" value="Thr/Ala-tRNA-synth_IIc_edit"/>
</dbReference>
<dbReference type="Pfam" id="PF07973">
    <property type="entry name" value="tRNA_SAD"/>
    <property type="match status" value="1"/>
</dbReference>
<dbReference type="Gene3D" id="3.30.930.10">
    <property type="entry name" value="Bira Bifunctional Protein, Domain 2"/>
    <property type="match status" value="1"/>
</dbReference>
<evidence type="ECO:0000256" key="7">
    <source>
        <dbReference type="ARBA" id="ARBA00022741"/>
    </source>
</evidence>
<evidence type="ECO:0000256" key="4">
    <source>
        <dbReference type="ARBA" id="ARBA00022555"/>
    </source>
</evidence>
<evidence type="ECO:0000313" key="16">
    <source>
        <dbReference type="EMBL" id="WPU66312.1"/>
    </source>
</evidence>
<dbReference type="PANTHER" id="PTHR11451">
    <property type="entry name" value="THREONINE-TRNA LIGASE"/>
    <property type="match status" value="1"/>
</dbReference>
<dbReference type="Pfam" id="PF00587">
    <property type="entry name" value="tRNA-synt_2b"/>
    <property type="match status" value="1"/>
</dbReference>
<dbReference type="GO" id="GO:0006435">
    <property type="term" value="P:threonyl-tRNA aminoacylation"/>
    <property type="evidence" value="ECO:0007669"/>
    <property type="project" value="UniProtKB-UniRule"/>
</dbReference>
<feature type="domain" description="Aminoacyl-transfer RNA synthetases class-II family profile" evidence="15">
    <location>
        <begin position="209"/>
        <end position="475"/>
    </location>
</feature>
<evidence type="ECO:0000256" key="5">
    <source>
        <dbReference type="ARBA" id="ARBA00022598"/>
    </source>
</evidence>
<dbReference type="NCBIfam" id="TIGR00418">
    <property type="entry name" value="thrS"/>
    <property type="match status" value="1"/>
</dbReference>
<feature type="binding site" evidence="14">
    <location>
        <position position="326"/>
    </location>
    <ligand>
        <name>Zn(2+)</name>
        <dbReference type="ChEBI" id="CHEBI:29105"/>
        <note>catalytic</note>
    </ligand>
</feature>
<dbReference type="FunFam" id="3.30.980.10:FF:000005">
    <property type="entry name" value="Threonyl-tRNA synthetase, mitochondrial"/>
    <property type="match status" value="1"/>
</dbReference>
<dbReference type="GO" id="GO:0005524">
    <property type="term" value="F:ATP binding"/>
    <property type="evidence" value="ECO:0007669"/>
    <property type="project" value="UniProtKB-UniRule"/>
</dbReference>
<evidence type="ECO:0000256" key="6">
    <source>
        <dbReference type="ARBA" id="ARBA00022723"/>
    </source>
</evidence>
<dbReference type="InterPro" id="IPR045864">
    <property type="entry name" value="aa-tRNA-synth_II/BPL/LPL"/>
</dbReference>
<keyword evidence="11 14" id="KW-0648">Protein biosynthesis</keyword>
<dbReference type="GO" id="GO:0000049">
    <property type="term" value="F:tRNA binding"/>
    <property type="evidence" value="ECO:0007669"/>
    <property type="project" value="UniProtKB-KW"/>
</dbReference>
<dbReference type="RefSeq" id="WP_321398402.1">
    <property type="nucleotide sequence ID" value="NZ_CP139487.1"/>
</dbReference>
<evidence type="ECO:0000256" key="12">
    <source>
        <dbReference type="ARBA" id="ARBA00023146"/>
    </source>
</evidence>
<keyword evidence="5 14" id="KW-0436">Ligase</keyword>
<keyword evidence="7 14" id="KW-0547">Nucleotide-binding</keyword>
<comment type="cofactor">
    <cofactor evidence="14">
        <name>Zn(2+)</name>
        <dbReference type="ChEBI" id="CHEBI:29105"/>
    </cofactor>
    <text evidence="14">Binds 1 zinc ion per subunit.</text>
</comment>
<dbReference type="InterPro" id="IPR036621">
    <property type="entry name" value="Anticodon-bd_dom_sf"/>
</dbReference>
<proteinExistence type="inferred from homology"/>
<dbReference type="KEGG" id="psti:SOO65_06090"/>
<dbReference type="InterPro" id="IPR004154">
    <property type="entry name" value="Anticodon-bd"/>
</dbReference>
<dbReference type="PROSITE" id="PS50862">
    <property type="entry name" value="AA_TRNA_LIGASE_II"/>
    <property type="match status" value="1"/>
</dbReference>
<dbReference type="CDD" id="cd00860">
    <property type="entry name" value="ThrRS_anticodon"/>
    <property type="match status" value="1"/>
</dbReference>
<name>A0AAX4HSY0_9BACT</name>
<keyword evidence="10 14" id="KW-0694">RNA-binding</keyword>
<keyword evidence="8 14" id="KW-0862">Zinc</keyword>
<dbReference type="FunFam" id="3.30.54.20:FF:000002">
    <property type="entry name" value="Threonine--tRNA ligase"/>
    <property type="match status" value="1"/>
</dbReference>
<dbReference type="Proteomes" id="UP001324634">
    <property type="component" value="Chromosome"/>
</dbReference>
<dbReference type="Gene3D" id="3.30.980.10">
    <property type="entry name" value="Threonyl-trna Synthetase, Chain A, domain 2"/>
    <property type="match status" value="1"/>
</dbReference>
<evidence type="ECO:0000313" key="17">
    <source>
        <dbReference type="Proteomes" id="UP001324634"/>
    </source>
</evidence>
<keyword evidence="17" id="KW-1185">Reference proteome</keyword>
<keyword evidence="3 14" id="KW-0963">Cytoplasm</keyword>
<sequence>MAKYDLDTLRHSTAHLMAQAIMELYPNDKVQLGIGPTIENGFYYDIDMAKKLADEDLKTIEEKMKEIIKRNLPVVRHEVSRDEAMKLFADRGQTLKTELIRDIPEGEVISYYTQGDTFFDLCTGPHVEKTSDLTFYFKLLHTAGAYWRGDQTRPMLQRIYAACFSSKEELRDYLTQLEEAKKRDHRKLGKELELFIFDPVAPASPFFMPKGALVYNGLVEFMRRIYNKFDYQEVITPQVLDVDLWHTSGHYEKYHENMYFTQIDEREFALKPMNCPCHMLMFSHHRYSYRDLPLRFADFGRLHRYEKSGVVAGLTRVRTFCQDDAHIFIQFDGIQEEIKTLMKMFFIGYEHFGFKKIKIGLSTRPEMRVGSDETWDKAEAALKAALDASGKEYFVNEGDGAFYGPKIDIQVADALGRYFQLGTIQLDFQLPDRFDLKFQNASGEMERPVVIHRALLGSLERFIGVYLEHVGGAFPFWLSPEQAVIVPVKNELHLEAANALAKQLKQKGFRVRVDDRNESMGLKTRQAQTGKIPFMLVMGDKEIEDKAVAVRKYGEQKSEVMAQTALMNLFETLDLEKVPAALREV</sequence>
<feature type="binding site" evidence="14">
    <location>
        <position position="275"/>
    </location>
    <ligand>
        <name>Zn(2+)</name>
        <dbReference type="ChEBI" id="CHEBI:29105"/>
        <note>catalytic</note>
    </ligand>
</feature>
<dbReference type="InterPro" id="IPR002320">
    <property type="entry name" value="Thr-tRNA-ligase_IIa"/>
</dbReference>
<keyword evidence="12 14" id="KW-0030">Aminoacyl-tRNA synthetase</keyword>
<dbReference type="SMART" id="SM00863">
    <property type="entry name" value="tRNA_SAD"/>
    <property type="match status" value="1"/>
</dbReference>
<evidence type="ECO:0000256" key="14">
    <source>
        <dbReference type="HAMAP-Rule" id="MF_00184"/>
    </source>
</evidence>
<organism evidence="16 17">
    <name type="scientific">Peredibacter starrii</name>
    <dbReference type="NCBI Taxonomy" id="28202"/>
    <lineage>
        <taxon>Bacteria</taxon>
        <taxon>Pseudomonadati</taxon>
        <taxon>Bdellovibrionota</taxon>
        <taxon>Bacteriovoracia</taxon>
        <taxon>Bacteriovoracales</taxon>
        <taxon>Bacteriovoracaceae</taxon>
        <taxon>Peredibacter</taxon>
    </lineage>
</organism>
<evidence type="ECO:0000256" key="13">
    <source>
        <dbReference type="ARBA" id="ARBA00049515"/>
    </source>
</evidence>